<dbReference type="InterPro" id="IPR025306">
    <property type="entry name" value="Zn-bnd_dom_prob"/>
</dbReference>
<feature type="domain" description="Probable zinc-binding" evidence="1">
    <location>
        <begin position="3"/>
        <end position="49"/>
    </location>
</feature>
<dbReference type="NCBIfam" id="TIGR04272">
    <property type="entry name" value="cxxc_cxxc_Mbark"/>
    <property type="match status" value="1"/>
</dbReference>
<dbReference type="Pfam" id="PF13451">
    <property type="entry name" value="zf_Tbcl"/>
    <property type="match status" value="1"/>
</dbReference>
<protein>
    <submittedName>
        <fullName evidence="3">Zinc-ribbon domain containing protein</fullName>
    </submittedName>
</protein>
<reference evidence="3 4" key="1">
    <citation type="submission" date="2021-03" db="EMBL/GenBank/DDBJ databases">
        <title>Caproiciproducens sp. nov. isolated from feces of cow.</title>
        <authorList>
            <person name="Choi J.-Y."/>
        </authorList>
    </citation>
    <scope>NUCLEOTIDE SEQUENCE [LARGE SCALE GENOMIC DNA]</scope>
    <source>
        <strain evidence="3 4">AGMB10547</strain>
    </source>
</reference>
<evidence type="ECO:0000259" key="1">
    <source>
        <dbReference type="Pfam" id="PF13451"/>
    </source>
</evidence>
<evidence type="ECO:0000313" key="3">
    <source>
        <dbReference type="EMBL" id="MBW7571366.1"/>
    </source>
</evidence>
<comment type="caution">
    <text evidence="3">The sequence shown here is derived from an EMBL/GenBank/DDBJ whole genome shotgun (WGS) entry which is preliminary data.</text>
</comment>
<dbReference type="RefSeq" id="WP_219963781.1">
    <property type="nucleotide sequence ID" value="NZ_JAGFNZ010000001.1"/>
</dbReference>
<feature type="domain" description="CxxC-x17-CxxC" evidence="2">
    <location>
        <begin position="57"/>
        <end position="93"/>
    </location>
</feature>
<evidence type="ECO:0000259" key="2">
    <source>
        <dbReference type="Pfam" id="PF23477"/>
    </source>
</evidence>
<name>A0ABS7DLE3_9FIRM</name>
<organism evidence="3 4">
    <name type="scientific">Caproiciproducens faecalis</name>
    <dbReference type="NCBI Taxonomy" id="2820301"/>
    <lineage>
        <taxon>Bacteria</taxon>
        <taxon>Bacillati</taxon>
        <taxon>Bacillota</taxon>
        <taxon>Clostridia</taxon>
        <taxon>Eubacteriales</taxon>
        <taxon>Acutalibacteraceae</taxon>
        <taxon>Caproiciproducens</taxon>
    </lineage>
</organism>
<sequence length="93" mass="10574">MYEDKTLICKDCGAEFEFTASEQEFYASKGFTNEPQRCKACRDARKNAKGNSNGGNREMFEATCASCGKTCRVPFKPREDRPVYCSDCFANRR</sequence>
<accession>A0ABS7DLE3</accession>
<dbReference type="EMBL" id="JAGFNZ010000001">
    <property type="protein sequence ID" value="MBW7571366.1"/>
    <property type="molecule type" value="Genomic_DNA"/>
</dbReference>
<dbReference type="Proteomes" id="UP000719942">
    <property type="component" value="Unassembled WGS sequence"/>
</dbReference>
<proteinExistence type="predicted"/>
<gene>
    <name evidence="3" type="ORF">J5W02_00955</name>
</gene>
<dbReference type="Pfam" id="PF23477">
    <property type="entry name" value="zf_Tbcl_2"/>
    <property type="match status" value="1"/>
</dbReference>
<evidence type="ECO:0000313" key="4">
    <source>
        <dbReference type="Proteomes" id="UP000719942"/>
    </source>
</evidence>
<keyword evidence="4" id="KW-1185">Reference proteome</keyword>
<dbReference type="InterPro" id="IPR026363">
    <property type="entry name" value="CxxC-x17-CxxC_dom"/>
</dbReference>